<reference evidence="4 5" key="1">
    <citation type="journal article" date="2018" name="Sci. Data">
        <title>The draft genome sequence of cork oak.</title>
        <authorList>
            <person name="Ramos A.M."/>
            <person name="Usie A."/>
            <person name="Barbosa P."/>
            <person name="Barros P.M."/>
            <person name="Capote T."/>
            <person name="Chaves I."/>
            <person name="Simoes F."/>
            <person name="Abreu I."/>
            <person name="Carrasquinho I."/>
            <person name="Faro C."/>
            <person name="Guimaraes J.B."/>
            <person name="Mendonca D."/>
            <person name="Nobrega F."/>
            <person name="Rodrigues L."/>
            <person name="Saibo N.J.M."/>
            <person name="Varela M.C."/>
            <person name="Egas C."/>
            <person name="Matos J."/>
            <person name="Miguel C.M."/>
            <person name="Oliveira M.M."/>
            <person name="Ricardo C.P."/>
            <person name="Goncalves S."/>
        </authorList>
    </citation>
    <scope>NUCLEOTIDE SEQUENCE [LARGE SCALE GENOMIC DNA]</scope>
    <source>
        <strain evidence="5">cv. HL8</strain>
    </source>
</reference>
<protein>
    <submittedName>
        <fullName evidence="4">Acyl transferase 5</fullName>
    </submittedName>
</protein>
<evidence type="ECO:0000256" key="1">
    <source>
        <dbReference type="ARBA" id="ARBA00009861"/>
    </source>
</evidence>
<keyword evidence="2 4" id="KW-0808">Transferase</keyword>
<organism evidence="4 5">
    <name type="scientific">Quercus suber</name>
    <name type="common">Cork oak</name>
    <dbReference type="NCBI Taxonomy" id="58331"/>
    <lineage>
        <taxon>Eukaryota</taxon>
        <taxon>Viridiplantae</taxon>
        <taxon>Streptophyta</taxon>
        <taxon>Embryophyta</taxon>
        <taxon>Tracheophyta</taxon>
        <taxon>Spermatophyta</taxon>
        <taxon>Magnoliopsida</taxon>
        <taxon>eudicotyledons</taxon>
        <taxon>Gunneridae</taxon>
        <taxon>Pentapetalae</taxon>
        <taxon>rosids</taxon>
        <taxon>fabids</taxon>
        <taxon>Fagales</taxon>
        <taxon>Fagaceae</taxon>
        <taxon>Quercus</taxon>
    </lineage>
</organism>
<comment type="caution">
    <text evidence="4">The sequence shown here is derived from an EMBL/GenBank/DDBJ whole genome shotgun (WGS) entry which is preliminary data.</text>
</comment>
<gene>
    <name evidence="4" type="primary">AT5_0</name>
    <name evidence="4" type="ORF">CFP56_012200</name>
</gene>
<dbReference type="EMBL" id="PKMF04000200">
    <property type="protein sequence ID" value="KAK7843575.1"/>
    <property type="molecule type" value="Genomic_DNA"/>
</dbReference>
<dbReference type="Pfam" id="PF02458">
    <property type="entry name" value="Transferase"/>
    <property type="match status" value="2"/>
</dbReference>
<dbReference type="Gene3D" id="3.30.559.10">
    <property type="entry name" value="Chloramphenicol acetyltransferase-like domain"/>
    <property type="match status" value="3"/>
</dbReference>
<dbReference type="GO" id="GO:0016746">
    <property type="term" value="F:acyltransferase activity"/>
    <property type="evidence" value="ECO:0007669"/>
    <property type="project" value="UniProtKB-KW"/>
</dbReference>
<name>A0AAW0KVT5_QUESU</name>
<evidence type="ECO:0000256" key="2">
    <source>
        <dbReference type="ARBA" id="ARBA00022679"/>
    </source>
</evidence>
<evidence type="ECO:0000256" key="3">
    <source>
        <dbReference type="ARBA" id="ARBA00023315"/>
    </source>
</evidence>
<dbReference type="PANTHER" id="PTHR31147">
    <property type="entry name" value="ACYL TRANSFERASE 4"/>
    <property type="match status" value="1"/>
</dbReference>
<dbReference type="AlphaFoldDB" id="A0AAW0KVT5"/>
<keyword evidence="3" id="KW-0012">Acyltransferase</keyword>
<evidence type="ECO:0000313" key="5">
    <source>
        <dbReference type="Proteomes" id="UP000237347"/>
    </source>
</evidence>
<evidence type="ECO:0000313" key="4">
    <source>
        <dbReference type="EMBL" id="KAK7843575.1"/>
    </source>
</evidence>
<keyword evidence="5" id="KW-1185">Reference proteome</keyword>
<comment type="similarity">
    <text evidence="1">Belongs to the plant acyltransferase family.</text>
</comment>
<accession>A0AAW0KVT5</accession>
<dbReference type="InterPro" id="IPR050898">
    <property type="entry name" value="Plant_acyltransferase"/>
</dbReference>
<sequence length="484" mass="53517">MTFSVIRSSRSLVRPSEKTPQGTLLDLSIIDRLPVLRCNARTLHVFRHGPGAARVIREALSKALVPYYPLAGKLKESSQGQLQIECSGGVWFVEASADCTLYGVNYLDNDIVSIPHDELLPDHIPQNEGIDPLVQLQLKESSQGQLQIECSGGVWFVEASADCTLYGVNYLDNDIVSIPHDELLPDHIPQNEGIDPLVQLQVTQFACGGFVIGLIFCHCICDGLGAAQFLNAIGELARGAEHLSTAPVWQRDFFPPPPEQAKVTPLPNLPPPMPNYTLNHANVDITLDHINQLKQEFRQSTGRTCSSFEVVAAKFWSRRTQAINFKQDTELKLVFFANCRQLLNPPLPNGFYGNCFFPVTITASSESLTQASISDVVKLIQEAKAKLPTEFDKYMKGESIKDGEDPFAPPLAYTTLFISEWGRLGFNQVDYGWGPPVHIVPIQGSSIIPVGIVGSLPLPMKGARLMTWCVEEAHRQHFLNQMTT</sequence>
<proteinExistence type="inferred from homology"/>
<dbReference type="PANTHER" id="PTHR31147:SF1">
    <property type="entry name" value="ACYL TRANSFERASE 4"/>
    <property type="match status" value="1"/>
</dbReference>
<dbReference type="Proteomes" id="UP000237347">
    <property type="component" value="Unassembled WGS sequence"/>
</dbReference>
<dbReference type="InterPro" id="IPR023213">
    <property type="entry name" value="CAT-like_dom_sf"/>
</dbReference>